<comment type="pathway">
    <text evidence="5">Metabolic intermediate biosynthesis; chorismate biosynthesis; chorismate from D-erythrose 4-phosphate and phosphoenolpyruvate: step 3/7.</text>
</comment>
<evidence type="ECO:0000313" key="6">
    <source>
        <dbReference type="EMBL" id="MCK8612008.1"/>
    </source>
</evidence>
<dbReference type="PANTHER" id="PTHR43699:SF1">
    <property type="entry name" value="3-DEHYDROQUINATE DEHYDRATASE"/>
    <property type="match status" value="1"/>
</dbReference>
<gene>
    <name evidence="5 6" type="primary">aroD</name>
    <name evidence="6" type="ORF">LNP10_05765</name>
</gene>
<comment type="function">
    <text evidence="5">Involved in the third step of the chorismate pathway, which leads to the biosynthesis of aromatic amino acids. Catalyzes the cis-dehydration of 3-dehydroquinate (DHQ) and introduces the first double bond of the aromatic ring to yield 3-dehydroshikimate.</text>
</comment>
<evidence type="ECO:0000256" key="2">
    <source>
        <dbReference type="ARBA" id="ARBA00023141"/>
    </source>
</evidence>
<name>A0ABT0HYK3_9LACO</name>
<evidence type="ECO:0000256" key="4">
    <source>
        <dbReference type="ARBA" id="ARBA00023270"/>
    </source>
</evidence>
<dbReference type="Gene3D" id="3.20.20.70">
    <property type="entry name" value="Aldolase class I"/>
    <property type="match status" value="1"/>
</dbReference>
<dbReference type="SUPFAM" id="SSF51569">
    <property type="entry name" value="Aldolase"/>
    <property type="match status" value="1"/>
</dbReference>
<feature type="binding site" evidence="5">
    <location>
        <position position="221"/>
    </location>
    <ligand>
        <name>3-dehydroquinate</name>
        <dbReference type="ChEBI" id="CHEBI:32364"/>
    </ligand>
</feature>
<keyword evidence="2 5" id="KW-0057">Aromatic amino acid biosynthesis</keyword>
<feature type="binding site" evidence="5">
    <location>
        <position position="202"/>
    </location>
    <ligand>
        <name>3-dehydroquinate</name>
        <dbReference type="ChEBI" id="CHEBI:32364"/>
    </ligand>
</feature>
<dbReference type="HAMAP" id="MF_00214">
    <property type="entry name" value="AroD"/>
    <property type="match status" value="1"/>
</dbReference>
<evidence type="ECO:0000313" key="7">
    <source>
        <dbReference type="Proteomes" id="UP001522816"/>
    </source>
</evidence>
<evidence type="ECO:0000256" key="1">
    <source>
        <dbReference type="ARBA" id="ARBA00001864"/>
    </source>
</evidence>
<dbReference type="Pfam" id="PF01487">
    <property type="entry name" value="DHquinase_I"/>
    <property type="match status" value="1"/>
</dbReference>
<dbReference type="PANTHER" id="PTHR43699">
    <property type="entry name" value="3-DEHYDROQUINATE DEHYDRATASE"/>
    <property type="match status" value="1"/>
</dbReference>
<dbReference type="NCBIfam" id="TIGR01093">
    <property type="entry name" value="aroD"/>
    <property type="match status" value="1"/>
</dbReference>
<organism evidence="6 7">
    <name type="scientific">Apilactobacillus nanyangensis</name>
    <dbReference type="NCBI Taxonomy" id="2799579"/>
    <lineage>
        <taxon>Bacteria</taxon>
        <taxon>Bacillati</taxon>
        <taxon>Bacillota</taxon>
        <taxon>Bacilli</taxon>
        <taxon>Lactobacillales</taxon>
        <taxon>Lactobacillaceae</taxon>
        <taxon>Apilactobacillus</taxon>
    </lineage>
</organism>
<dbReference type="GO" id="GO:0003855">
    <property type="term" value="F:3-dehydroquinate dehydratase activity"/>
    <property type="evidence" value="ECO:0007669"/>
    <property type="project" value="UniProtKB-EC"/>
</dbReference>
<dbReference type="InterPro" id="IPR050146">
    <property type="entry name" value="Type-I_3-dehydroquinase"/>
</dbReference>
<comment type="subunit">
    <text evidence="5">Homodimer.</text>
</comment>
<dbReference type="CDD" id="cd00502">
    <property type="entry name" value="DHQase_I"/>
    <property type="match status" value="1"/>
</dbReference>
<keyword evidence="3 5" id="KW-0456">Lyase</keyword>
<keyword evidence="4 5" id="KW-0704">Schiff base</keyword>
<reference evidence="6 7" key="1">
    <citation type="submission" date="2021-11" db="EMBL/GenBank/DDBJ databases">
        <title>Comparative genomics of bee honey and flower isolates.</title>
        <authorList>
            <person name="Bechtner J.D."/>
            <person name="Gallus M.K."/>
            <person name="Ehrmann M."/>
        </authorList>
    </citation>
    <scope>NUCLEOTIDE SEQUENCE [LARGE SCALE GENOMIC DNA]</scope>
    <source>
        <strain evidence="6 7">7</strain>
    </source>
</reference>
<dbReference type="EC" id="4.2.1.10" evidence="5"/>
<dbReference type="InterPro" id="IPR013785">
    <property type="entry name" value="Aldolase_TIM"/>
</dbReference>
<comment type="catalytic activity">
    <reaction evidence="1 5">
        <text>3-dehydroquinate = 3-dehydroshikimate + H2O</text>
        <dbReference type="Rhea" id="RHEA:21096"/>
        <dbReference type="ChEBI" id="CHEBI:15377"/>
        <dbReference type="ChEBI" id="CHEBI:16630"/>
        <dbReference type="ChEBI" id="CHEBI:32364"/>
        <dbReference type="EC" id="4.2.1.10"/>
    </reaction>
</comment>
<comment type="caution">
    <text evidence="6">The sequence shown here is derived from an EMBL/GenBank/DDBJ whole genome shotgun (WGS) entry which is preliminary data.</text>
</comment>
<dbReference type="InterPro" id="IPR001381">
    <property type="entry name" value="DHquinase_I"/>
</dbReference>
<keyword evidence="5" id="KW-0028">Amino-acid biosynthesis</keyword>
<feature type="binding site" evidence="5">
    <location>
        <position position="225"/>
    </location>
    <ligand>
        <name>3-dehydroquinate</name>
        <dbReference type="ChEBI" id="CHEBI:32364"/>
    </ligand>
</feature>
<evidence type="ECO:0000256" key="5">
    <source>
        <dbReference type="HAMAP-Rule" id="MF_00214"/>
    </source>
</evidence>
<protein>
    <recommendedName>
        <fullName evidence="5">3-dehydroquinate dehydratase</fullName>
        <shortName evidence="5">3-dehydroquinase</shortName>
        <ecNumber evidence="5">4.2.1.10</ecNumber>
    </recommendedName>
    <alternativeName>
        <fullName evidence="5">Type I DHQase</fullName>
    </alternativeName>
    <alternativeName>
        <fullName evidence="5">Type I dehydroquinase</fullName>
        <shortName evidence="5">DHQ1</shortName>
    </alternativeName>
</protein>
<dbReference type="Proteomes" id="UP001522816">
    <property type="component" value="Unassembled WGS sequence"/>
</dbReference>
<keyword evidence="7" id="KW-1185">Reference proteome</keyword>
<proteinExistence type="inferred from homology"/>
<comment type="caution">
    <text evidence="5">Lacks conserved residue(s) required for the propagation of feature annotation.</text>
</comment>
<comment type="similarity">
    <text evidence="5">Belongs to the type-I 3-dehydroquinase family.</text>
</comment>
<sequence>MMDVSKWKDEPTKIAVPITGENIAEISKEIFSINNAIDKIDLIEWRIDYLKDFSLANLIECNRIVRQVQLPLILTLRSVEEGGNAIELDYHDLLNRSIETLDFDILDVEIDKKVDGLITKVHQNDRCVIASHHDLKHRLDEQGIIEKFKLMNDHDADIVKVAIMPKNEKGVLALMQASLVANDELDIPIVSMSMGEKGMISRIIPSNFGSSISFSSLAKSSAPGQIQVDELKRMIDTLKY</sequence>
<feature type="active site" description="Proton donor/acceptor" evidence="5">
    <location>
        <position position="133"/>
    </location>
</feature>
<evidence type="ECO:0000256" key="3">
    <source>
        <dbReference type="ARBA" id="ARBA00023239"/>
    </source>
</evidence>
<feature type="binding site" evidence="5">
    <location>
        <position position="77"/>
    </location>
    <ligand>
        <name>3-dehydroquinate</name>
        <dbReference type="ChEBI" id="CHEBI:32364"/>
    </ligand>
</feature>
<dbReference type="RefSeq" id="WP_248596891.1">
    <property type="nucleotide sequence ID" value="NZ_JAJIAR010000012.1"/>
</dbReference>
<accession>A0ABT0HYK3</accession>
<dbReference type="EMBL" id="JAJIAR010000012">
    <property type="protein sequence ID" value="MCK8612008.1"/>
    <property type="molecule type" value="Genomic_DNA"/>
</dbReference>
<feature type="active site" description="Schiff-base intermediate with substrate" evidence="5">
    <location>
        <position position="160"/>
    </location>
</feature>
<feature type="binding site" evidence="5">
    <location>
        <begin position="44"/>
        <end position="46"/>
    </location>
    <ligand>
        <name>3-dehydroquinate</name>
        <dbReference type="ChEBI" id="CHEBI:32364"/>
    </ligand>
</feature>